<name>A0ABW3EAC0_9ACTN</name>
<dbReference type="EMBL" id="JBHTHX010003536">
    <property type="protein sequence ID" value="MFD0891848.1"/>
    <property type="molecule type" value="Genomic_DNA"/>
</dbReference>
<reference evidence="2" key="1">
    <citation type="journal article" date="2019" name="Int. J. Syst. Evol. Microbiol.">
        <title>The Global Catalogue of Microorganisms (GCM) 10K type strain sequencing project: providing services to taxonomists for standard genome sequencing and annotation.</title>
        <authorList>
            <consortium name="The Broad Institute Genomics Platform"/>
            <consortium name="The Broad Institute Genome Sequencing Center for Infectious Disease"/>
            <person name="Wu L."/>
            <person name="Ma J."/>
        </authorList>
    </citation>
    <scope>NUCLEOTIDE SEQUENCE [LARGE SCALE GENOMIC DNA]</scope>
    <source>
        <strain evidence="2">CCUG 62974</strain>
    </source>
</reference>
<organism evidence="1 2">
    <name type="scientific">Streptosporangium algeriense</name>
    <dbReference type="NCBI Taxonomy" id="1682748"/>
    <lineage>
        <taxon>Bacteria</taxon>
        <taxon>Bacillati</taxon>
        <taxon>Actinomycetota</taxon>
        <taxon>Actinomycetes</taxon>
        <taxon>Streptosporangiales</taxon>
        <taxon>Streptosporangiaceae</taxon>
        <taxon>Streptosporangium</taxon>
    </lineage>
</organism>
<protein>
    <submittedName>
        <fullName evidence="1">Uncharacterized protein</fullName>
    </submittedName>
</protein>
<gene>
    <name evidence="1" type="ORF">ACFQ08_45465</name>
</gene>
<comment type="caution">
    <text evidence="1">The sequence shown here is derived from an EMBL/GenBank/DDBJ whole genome shotgun (WGS) entry which is preliminary data.</text>
</comment>
<evidence type="ECO:0000313" key="2">
    <source>
        <dbReference type="Proteomes" id="UP001597024"/>
    </source>
</evidence>
<evidence type="ECO:0000313" key="1">
    <source>
        <dbReference type="EMBL" id="MFD0891848.1"/>
    </source>
</evidence>
<dbReference type="Proteomes" id="UP001597024">
    <property type="component" value="Unassembled WGS sequence"/>
</dbReference>
<proteinExistence type="predicted"/>
<feature type="non-terminal residue" evidence="1">
    <location>
        <position position="1"/>
    </location>
</feature>
<sequence>ASARSVTLATTLAVTTGIAYAFAYGVQAAVVPAAVFGLGYAFADNLMGLATSVWGRYVVAKTWLALLGRLPWRFMNFLDDTHRRGLLRRVGAVYQFRHVRFQEYLLARNN</sequence>
<keyword evidence="2" id="KW-1185">Reference proteome</keyword>
<accession>A0ABW3EAC0</accession>